<dbReference type="Proteomes" id="UP001175228">
    <property type="component" value="Unassembled WGS sequence"/>
</dbReference>
<evidence type="ECO:0000313" key="2">
    <source>
        <dbReference type="EMBL" id="KAK0498196.1"/>
    </source>
</evidence>
<gene>
    <name evidence="2" type="ORF">EDD18DRAFT_1071292</name>
</gene>
<keyword evidence="1" id="KW-0732">Signal</keyword>
<proteinExistence type="predicted"/>
<name>A0AA39Q925_9AGAR</name>
<feature type="chain" id="PRO_5041377944" evidence="1">
    <location>
        <begin position="33"/>
        <end position="123"/>
    </location>
</feature>
<dbReference type="EMBL" id="JAUEPU010000011">
    <property type="protein sequence ID" value="KAK0498196.1"/>
    <property type="molecule type" value="Genomic_DNA"/>
</dbReference>
<organism evidence="2 3">
    <name type="scientific">Armillaria luteobubalina</name>
    <dbReference type="NCBI Taxonomy" id="153913"/>
    <lineage>
        <taxon>Eukaryota</taxon>
        <taxon>Fungi</taxon>
        <taxon>Dikarya</taxon>
        <taxon>Basidiomycota</taxon>
        <taxon>Agaricomycotina</taxon>
        <taxon>Agaricomycetes</taxon>
        <taxon>Agaricomycetidae</taxon>
        <taxon>Agaricales</taxon>
        <taxon>Marasmiineae</taxon>
        <taxon>Physalacriaceae</taxon>
        <taxon>Armillaria</taxon>
    </lineage>
</organism>
<evidence type="ECO:0000256" key="1">
    <source>
        <dbReference type="SAM" id="SignalP"/>
    </source>
</evidence>
<protein>
    <submittedName>
        <fullName evidence="2">Uncharacterized protein</fullName>
    </submittedName>
</protein>
<feature type="signal peptide" evidence="1">
    <location>
        <begin position="1"/>
        <end position="32"/>
    </location>
</feature>
<evidence type="ECO:0000313" key="3">
    <source>
        <dbReference type="Proteomes" id="UP001175228"/>
    </source>
</evidence>
<feature type="non-terminal residue" evidence="2">
    <location>
        <position position="1"/>
    </location>
</feature>
<comment type="caution">
    <text evidence="2">The sequence shown here is derived from an EMBL/GenBank/DDBJ whole genome shotgun (WGS) entry which is preliminary data.</text>
</comment>
<accession>A0AA39Q925</accession>
<sequence length="123" mass="13568">CTIPCFEGLLSPKLDTLILDLIFLFACWHAHAKLQLHTESSLSVFTCLTSQLRSLIAHHEINASKKKGMTIKHVGQAVAKGKISMAKLTKKFSLSTYKYHAMGDYPAMICAFGTTDSYSTQSV</sequence>
<reference evidence="2" key="1">
    <citation type="submission" date="2023-06" db="EMBL/GenBank/DDBJ databases">
        <authorList>
            <consortium name="Lawrence Berkeley National Laboratory"/>
            <person name="Ahrendt S."/>
            <person name="Sahu N."/>
            <person name="Indic B."/>
            <person name="Wong-Bajracharya J."/>
            <person name="Merenyi Z."/>
            <person name="Ke H.-M."/>
            <person name="Monk M."/>
            <person name="Kocsube S."/>
            <person name="Drula E."/>
            <person name="Lipzen A."/>
            <person name="Balint B."/>
            <person name="Henrissat B."/>
            <person name="Andreopoulos B."/>
            <person name="Martin F.M."/>
            <person name="Harder C.B."/>
            <person name="Rigling D."/>
            <person name="Ford K.L."/>
            <person name="Foster G.D."/>
            <person name="Pangilinan J."/>
            <person name="Papanicolaou A."/>
            <person name="Barry K."/>
            <person name="LaButti K."/>
            <person name="Viragh M."/>
            <person name="Koriabine M."/>
            <person name="Yan M."/>
            <person name="Riley R."/>
            <person name="Champramary S."/>
            <person name="Plett K.L."/>
            <person name="Tsai I.J."/>
            <person name="Slot J."/>
            <person name="Sipos G."/>
            <person name="Plett J."/>
            <person name="Nagy L.G."/>
            <person name="Grigoriev I.V."/>
        </authorList>
    </citation>
    <scope>NUCLEOTIDE SEQUENCE</scope>
    <source>
        <strain evidence="2">HWK02</strain>
    </source>
</reference>
<dbReference type="AlphaFoldDB" id="A0AA39Q925"/>
<keyword evidence="3" id="KW-1185">Reference proteome</keyword>